<feature type="region of interest" description="Disordered" evidence="1">
    <location>
        <begin position="121"/>
        <end position="166"/>
    </location>
</feature>
<feature type="region of interest" description="Disordered" evidence="1">
    <location>
        <begin position="1"/>
        <end position="24"/>
    </location>
</feature>
<sequence>MSNQVPSVTNPSVAPQAPGGIPQFQVPAPVNGSARMDAIQTMNANDSKLAALNNAIQGGSRRKWRGGQSAPGLTVLPPGPTPIYKDTLAGTPYSAQNQITGSMVTTLNQNEQAKYDQVSYVPPVKTGGTRRKRKGGVKWGCYSGGKRKSRRHSKKSSKKSRKSRRK</sequence>
<evidence type="ECO:0000313" key="2">
    <source>
        <dbReference type="EMBL" id="QHT82532.1"/>
    </source>
</evidence>
<evidence type="ECO:0000256" key="1">
    <source>
        <dbReference type="SAM" id="MobiDB-lite"/>
    </source>
</evidence>
<reference evidence="2" key="1">
    <citation type="journal article" date="2020" name="Nature">
        <title>Giant virus diversity and host interactions through global metagenomics.</title>
        <authorList>
            <person name="Schulz F."/>
            <person name="Roux S."/>
            <person name="Paez-Espino D."/>
            <person name="Jungbluth S."/>
            <person name="Walsh D.A."/>
            <person name="Denef V.J."/>
            <person name="McMahon K.D."/>
            <person name="Konstantinidis K.T."/>
            <person name="Eloe-Fadrosh E.A."/>
            <person name="Kyrpides N.C."/>
            <person name="Woyke T."/>
        </authorList>
    </citation>
    <scope>NUCLEOTIDE SEQUENCE</scope>
    <source>
        <strain evidence="2">GVMAG-M-3300023184-165</strain>
    </source>
</reference>
<organism evidence="2">
    <name type="scientific">viral metagenome</name>
    <dbReference type="NCBI Taxonomy" id="1070528"/>
    <lineage>
        <taxon>unclassified sequences</taxon>
        <taxon>metagenomes</taxon>
        <taxon>organismal metagenomes</taxon>
    </lineage>
</organism>
<accession>A0A6C0HPF1</accession>
<protein>
    <submittedName>
        <fullName evidence="2">Uncharacterized protein</fullName>
    </submittedName>
</protein>
<name>A0A6C0HPF1_9ZZZZ</name>
<dbReference type="AlphaFoldDB" id="A0A6C0HPF1"/>
<feature type="compositionally biased region" description="Polar residues" evidence="1">
    <location>
        <begin position="1"/>
        <end position="13"/>
    </location>
</feature>
<feature type="region of interest" description="Disordered" evidence="1">
    <location>
        <begin position="60"/>
        <end position="81"/>
    </location>
</feature>
<feature type="compositionally biased region" description="Basic residues" evidence="1">
    <location>
        <begin position="145"/>
        <end position="166"/>
    </location>
</feature>
<proteinExistence type="predicted"/>
<dbReference type="EMBL" id="MN740002">
    <property type="protein sequence ID" value="QHT82532.1"/>
    <property type="molecule type" value="Genomic_DNA"/>
</dbReference>